<evidence type="ECO:0000313" key="2">
    <source>
        <dbReference type="Proteomes" id="UP000183642"/>
    </source>
</evidence>
<reference evidence="2" key="1">
    <citation type="submission" date="2016-10" db="EMBL/GenBank/DDBJ databases">
        <authorList>
            <person name="Varghese N."/>
            <person name="Submissions S."/>
        </authorList>
    </citation>
    <scope>NUCLEOTIDE SEQUENCE [LARGE SCALE GENOMIC DNA]</scope>
    <source>
        <strain evidence="2">DSM 43161</strain>
    </source>
</reference>
<name>A0A1I5DYD1_9ACTN</name>
<organism evidence="1 2">
    <name type="scientific">Geodermatophilus obscurus</name>
    <dbReference type="NCBI Taxonomy" id="1861"/>
    <lineage>
        <taxon>Bacteria</taxon>
        <taxon>Bacillati</taxon>
        <taxon>Actinomycetota</taxon>
        <taxon>Actinomycetes</taxon>
        <taxon>Geodermatophilales</taxon>
        <taxon>Geodermatophilaceae</taxon>
        <taxon>Geodermatophilus</taxon>
    </lineage>
</organism>
<keyword evidence="2" id="KW-1185">Reference proteome</keyword>
<dbReference type="Proteomes" id="UP000183642">
    <property type="component" value="Unassembled WGS sequence"/>
</dbReference>
<proteinExistence type="predicted"/>
<dbReference type="EMBL" id="FOWE01000002">
    <property type="protein sequence ID" value="SFO04070.1"/>
    <property type="molecule type" value="Genomic_DNA"/>
</dbReference>
<gene>
    <name evidence="1" type="ORF">SAMN05660359_01143</name>
</gene>
<evidence type="ECO:0000313" key="1">
    <source>
        <dbReference type="EMBL" id="SFO04070.1"/>
    </source>
</evidence>
<protein>
    <submittedName>
        <fullName evidence="1">Uncharacterized protein</fullName>
    </submittedName>
</protein>
<accession>A0A1I5DYD1</accession>
<dbReference type="AlphaFoldDB" id="A0A1I5DYD1"/>
<dbReference type="RefSeq" id="WP_075012496.1">
    <property type="nucleotide sequence ID" value="NZ_FOWE01000002.1"/>
</dbReference>
<sequence length="67" mass="7004">MASEHITWETCPRCGLTAAVGWLDGVPVEFDCTAGCRPVEQGLAGFRPLAGGAGAWQRGPGTTWRSG</sequence>
<dbReference type="OrthoDB" id="5195228at2"/>